<evidence type="ECO:0000256" key="2">
    <source>
        <dbReference type="ARBA" id="ARBA00022982"/>
    </source>
</evidence>
<keyword evidence="5" id="KW-1185">Reference proteome</keyword>
<dbReference type="InterPro" id="IPR013766">
    <property type="entry name" value="Thioredoxin_domain"/>
</dbReference>
<dbReference type="Gene3D" id="3.40.30.10">
    <property type="entry name" value="Glutaredoxin"/>
    <property type="match status" value="1"/>
</dbReference>
<evidence type="ECO:0000313" key="4">
    <source>
        <dbReference type="EMBL" id="SDM22028.1"/>
    </source>
</evidence>
<dbReference type="Pfam" id="PF13462">
    <property type="entry name" value="Thioredoxin_4"/>
    <property type="match status" value="1"/>
</dbReference>
<sequence>MDTSRRSLLATIGGTTAVGLAGCLGGASGSDAGDCDIPDSTDTVQELPIPTLGPDDAPVTVKVWEDFSCPHCATFAQDVFPQIRSNFVDSGDVQYHHHDWPLPVNQQWSWAIPNAARGVQDSMDDETFFEFAKLMFENQGDYSFDLVQEQAEAVGADGCGIRGDAINEPYRPVLEADAQRAQDRGAGGTPAVYVNGTSVTPTWEEVRAAIESEL</sequence>
<dbReference type="InterPro" id="IPR036249">
    <property type="entry name" value="Thioredoxin-like_sf"/>
</dbReference>
<dbReference type="RefSeq" id="WP_089695295.1">
    <property type="nucleotide sequence ID" value="NZ_FNHL01000001.1"/>
</dbReference>
<dbReference type="PROSITE" id="PS51257">
    <property type="entry name" value="PROKAR_LIPOPROTEIN"/>
    <property type="match status" value="1"/>
</dbReference>
<evidence type="ECO:0000313" key="5">
    <source>
        <dbReference type="Proteomes" id="UP000199451"/>
    </source>
</evidence>
<name>A0A1G9RFJ4_9EURY</name>
<protein>
    <submittedName>
        <fullName evidence="4">Thioredoxin</fullName>
    </submittedName>
</protein>
<dbReference type="PROSITE" id="PS51318">
    <property type="entry name" value="TAT"/>
    <property type="match status" value="1"/>
</dbReference>
<accession>A0A1G9RFJ4</accession>
<proteinExistence type="inferred from homology"/>
<dbReference type="InterPro" id="IPR006311">
    <property type="entry name" value="TAT_signal"/>
</dbReference>
<dbReference type="OrthoDB" id="15256at2157"/>
<keyword evidence="2" id="KW-0813">Transport</keyword>
<evidence type="ECO:0000259" key="3">
    <source>
        <dbReference type="PROSITE" id="PS51352"/>
    </source>
</evidence>
<comment type="similarity">
    <text evidence="1">Belongs to the glutaredoxin family.</text>
</comment>
<dbReference type="PROSITE" id="PS51352">
    <property type="entry name" value="THIOREDOXIN_2"/>
    <property type="match status" value="1"/>
</dbReference>
<dbReference type="AlphaFoldDB" id="A0A1G9RFJ4"/>
<dbReference type="SUPFAM" id="SSF52833">
    <property type="entry name" value="Thioredoxin-like"/>
    <property type="match status" value="1"/>
</dbReference>
<dbReference type="Proteomes" id="UP000199451">
    <property type="component" value="Unassembled WGS sequence"/>
</dbReference>
<dbReference type="EMBL" id="FNHL01000001">
    <property type="protein sequence ID" value="SDM22028.1"/>
    <property type="molecule type" value="Genomic_DNA"/>
</dbReference>
<dbReference type="InterPro" id="IPR012336">
    <property type="entry name" value="Thioredoxin-like_fold"/>
</dbReference>
<keyword evidence="2" id="KW-0249">Electron transport</keyword>
<dbReference type="STRING" id="660521.SAMN04487949_1320"/>
<organism evidence="4 5">
    <name type="scientific">Halogranum gelatinilyticum</name>
    <dbReference type="NCBI Taxonomy" id="660521"/>
    <lineage>
        <taxon>Archaea</taxon>
        <taxon>Methanobacteriati</taxon>
        <taxon>Methanobacteriota</taxon>
        <taxon>Stenosarchaea group</taxon>
        <taxon>Halobacteria</taxon>
        <taxon>Halobacteriales</taxon>
        <taxon>Haloferacaceae</taxon>
    </lineage>
</organism>
<gene>
    <name evidence="4" type="ORF">SAMN04487949_1320</name>
</gene>
<reference evidence="5" key="1">
    <citation type="submission" date="2016-10" db="EMBL/GenBank/DDBJ databases">
        <authorList>
            <person name="Varghese N."/>
            <person name="Submissions S."/>
        </authorList>
    </citation>
    <scope>NUCLEOTIDE SEQUENCE [LARGE SCALE GENOMIC DNA]</scope>
    <source>
        <strain evidence="5">CGMCC 1.10119</strain>
    </source>
</reference>
<feature type="domain" description="Thioredoxin" evidence="3">
    <location>
        <begin position="26"/>
        <end position="214"/>
    </location>
</feature>
<evidence type="ECO:0000256" key="1">
    <source>
        <dbReference type="ARBA" id="ARBA00007787"/>
    </source>
</evidence>